<proteinExistence type="predicted"/>
<evidence type="ECO:0000313" key="11">
    <source>
        <dbReference type="Proteomes" id="UP001152607"/>
    </source>
</evidence>
<dbReference type="InterPro" id="IPR018934">
    <property type="entry name" value="RIO_dom"/>
</dbReference>
<dbReference type="GO" id="GO:0004674">
    <property type="term" value="F:protein serine/threonine kinase activity"/>
    <property type="evidence" value="ECO:0007669"/>
    <property type="project" value="UniProtKB-KW"/>
</dbReference>
<dbReference type="AlphaFoldDB" id="A0A9W4USE9"/>
<evidence type="ECO:0000256" key="6">
    <source>
        <dbReference type="ARBA" id="ARBA00022840"/>
    </source>
</evidence>
<dbReference type="Pfam" id="PF01163">
    <property type="entry name" value="RIO1"/>
    <property type="match status" value="1"/>
</dbReference>
<organism evidence="10 11">
    <name type="scientific">Periconia digitata</name>
    <dbReference type="NCBI Taxonomy" id="1303443"/>
    <lineage>
        <taxon>Eukaryota</taxon>
        <taxon>Fungi</taxon>
        <taxon>Dikarya</taxon>
        <taxon>Ascomycota</taxon>
        <taxon>Pezizomycotina</taxon>
        <taxon>Dothideomycetes</taxon>
        <taxon>Pleosporomycetidae</taxon>
        <taxon>Pleosporales</taxon>
        <taxon>Massarineae</taxon>
        <taxon>Periconiaceae</taxon>
        <taxon>Periconia</taxon>
    </lineage>
</organism>
<comment type="catalytic activity">
    <reaction evidence="8">
        <text>L-seryl-[protein] + ATP = O-phospho-L-seryl-[protein] + ADP + H(+)</text>
        <dbReference type="Rhea" id="RHEA:17989"/>
        <dbReference type="Rhea" id="RHEA-COMP:9863"/>
        <dbReference type="Rhea" id="RHEA-COMP:11604"/>
        <dbReference type="ChEBI" id="CHEBI:15378"/>
        <dbReference type="ChEBI" id="CHEBI:29999"/>
        <dbReference type="ChEBI" id="CHEBI:30616"/>
        <dbReference type="ChEBI" id="CHEBI:83421"/>
        <dbReference type="ChEBI" id="CHEBI:456216"/>
        <dbReference type="EC" id="2.7.11.1"/>
    </reaction>
</comment>
<evidence type="ECO:0000256" key="8">
    <source>
        <dbReference type="ARBA" id="ARBA00048679"/>
    </source>
</evidence>
<keyword evidence="11" id="KW-1185">Reference proteome</keyword>
<comment type="catalytic activity">
    <reaction evidence="7">
        <text>L-threonyl-[protein] + ATP = O-phospho-L-threonyl-[protein] + ADP + H(+)</text>
        <dbReference type="Rhea" id="RHEA:46608"/>
        <dbReference type="Rhea" id="RHEA-COMP:11060"/>
        <dbReference type="Rhea" id="RHEA-COMP:11605"/>
        <dbReference type="ChEBI" id="CHEBI:15378"/>
        <dbReference type="ChEBI" id="CHEBI:30013"/>
        <dbReference type="ChEBI" id="CHEBI:30616"/>
        <dbReference type="ChEBI" id="CHEBI:61977"/>
        <dbReference type="ChEBI" id="CHEBI:456216"/>
        <dbReference type="EC" id="2.7.11.1"/>
    </reaction>
</comment>
<keyword evidence="4" id="KW-0547">Nucleotide-binding</keyword>
<reference evidence="10" key="1">
    <citation type="submission" date="2023-01" db="EMBL/GenBank/DDBJ databases">
        <authorList>
            <person name="Van Ghelder C."/>
            <person name="Rancurel C."/>
        </authorList>
    </citation>
    <scope>NUCLEOTIDE SEQUENCE</scope>
    <source>
        <strain evidence="10">CNCM I-4278</strain>
    </source>
</reference>
<keyword evidence="2" id="KW-0723">Serine/threonine-protein kinase</keyword>
<dbReference type="GO" id="GO:0005524">
    <property type="term" value="F:ATP binding"/>
    <property type="evidence" value="ECO:0007669"/>
    <property type="project" value="UniProtKB-KW"/>
</dbReference>
<dbReference type="EMBL" id="CAOQHR010000010">
    <property type="protein sequence ID" value="CAI6340619.1"/>
    <property type="molecule type" value="Genomic_DNA"/>
</dbReference>
<evidence type="ECO:0000256" key="1">
    <source>
        <dbReference type="ARBA" id="ARBA00012513"/>
    </source>
</evidence>
<keyword evidence="3" id="KW-0808">Transferase</keyword>
<feature type="domain" description="RIO-type" evidence="9">
    <location>
        <begin position="198"/>
        <end position="248"/>
    </location>
</feature>
<dbReference type="SUPFAM" id="SSF56112">
    <property type="entry name" value="Protein kinase-like (PK-like)"/>
    <property type="match status" value="1"/>
</dbReference>
<dbReference type="OrthoDB" id="2687876at2759"/>
<comment type="caution">
    <text evidence="10">The sequence shown here is derived from an EMBL/GenBank/DDBJ whole genome shotgun (WGS) entry which is preliminary data.</text>
</comment>
<evidence type="ECO:0000256" key="2">
    <source>
        <dbReference type="ARBA" id="ARBA00022527"/>
    </source>
</evidence>
<evidence type="ECO:0000256" key="7">
    <source>
        <dbReference type="ARBA" id="ARBA00047899"/>
    </source>
</evidence>
<accession>A0A9W4USE9</accession>
<evidence type="ECO:0000259" key="9">
    <source>
        <dbReference type="Pfam" id="PF01163"/>
    </source>
</evidence>
<keyword evidence="5" id="KW-0418">Kinase</keyword>
<dbReference type="Gene3D" id="1.10.510.10">
    <property type="entry name" value="Transferase(Phosphotransferase) domain 1"/>
    <property type="match status" value="1"/>
</dbReference>
<sequence>MKNSVPTSQIEILNQLIDDEQGTYRVRAGHRVHYVTIPTSTFDEDTMCRTYLLIPQLPAFPDEDWTTMHISRGIDGVIESILSHKPLPEIHEPWHHRRIDVLSLKRTKRHRSNVHEVSYEDRPAIAKIALFEWDFQRIENETIIYSIINKHQHQHPAEPPCAPEFLGHLTENDRVIGFLLEKVDGEFASIENVSDCQNVLHRLHGMGLIHGDVNRYNFIVDQSHKTVRMIDFEHAEEFDETRARQELESLASELTENTGRGGPTVSIN</sequence>
<keyword evidence="6" id="KW-0067">ATP-binding</keyword>
<dbReference type="EC" id="2.7.11.1" evidence="1"/>
<dbReference type="InterPro" id="IPR011009">
    <property type="entry name" value="Kinase-like_dom_sf"/>
</dbReference>
<protein>
    <recommendedName>
        <fullName evidence="1">non-specific serine/threonine protein kinase</fullName>
        <ecNumber evidence="1">2.7.11.1</ecNumber>
    </recommendedName>
</protein>
<evidence type="ECO:0000256" key="4">
    <source>
        <dbReference type="ARBA" id="ARBA00022741"/>
    </source>
</evidence>
<gene>
    <name evidence="10" type="ORF">PDIGIT_LOCUS13801</name>
</gene>
<name>A0A9W4USE9_9PLEO</name>
<dbReference type="Proteomes" id="UP001152607">
    <property type="component" value="Unassembled WGS sequence"/>
</dbReference>
<evidence type="ECO:0000256" key="5">
    <source>
        <dbReference type="ARBA" id="ARBA00022777"/>
    </source>
</evidence>
<evidence type="ECO:0000313" key="10">
    <source>
        <dbReference type="EMBL" id="CAI6340619.1"/>
    </source>
</evidence>
<evidence type="ECO:0000256" key="3">
    <source>
        <dbReference type="ARBA" id="ARBA00022679"/>
    </source>
</evidence>